<reference evidence="1" key="2">
    <citation type="journal article" date="2021" name="PeerJ">
        <title>Extensive microbial diversity within the chicken gut microbiome revealed by metagenomics and culture.</title>
        <authorList>
            <person name="Gilroy R."/>
            <person name="Ravi A."/>
            <person name="Getino M."/>
            <person name="Pursley I."/>
            <person name="Horton D.L."/>
            <person name="Alikhan N.F."/>
            <person name="Baker D."/>
            <person name="Gharbi K."/>
            <person name="Hall N."/>
            <person name="Watson M."/>
            <person name="Adriaenssens E.M."/>
            <person name="Foster-Nyarko E."/>
            <person name="Jarju S."/>
            <person name="Secka A."/>
            <person name="Antonio M."/>
            <person name="Oren A."/>
            <person name="Chaudhuri R.R."/>
            <person name="La Ragione R."/>
            <person name="Hildebrand F."/>
            <person name="Pallen M.J."/>
        </authorList>
    </citation>
    <scope>NUCLEOTIDE SEQUENCE</scope>
    <source>
        <strain evidence="1">ChiGjej1B1-22543</strain>
    </source>
</reference>
<gene>
    <name evidence="1" type="ORF">IAC52_02890</name>
</gene>
<dbReference type="EMBL" id="DVMV01000018">
    <property type="protein sequence ID" value="HIU45227.1"/>
    <property type="molecule type" value="Genomic_DNA"/>
</dbReference>
<evidence type="ECO:0000313" key="2">
    <source>
        <dbReference type="Proteomes" id="UP000824070"/>
    </source>
</evidence>
<organism evidence="1 2">
    <name type="scientific">Candidatus Alloenteromonas pullicola</name>
    <dbReference type="NCBI Taxonomy" id="2840784"/>
    <lineage>
        <taxon>Bacteria</taxon>
        <taxon>Bacillati</taxon>
        <taxon>Bacillota</taxon>
        <taxon>Bacillota incertae sedis</taxon>
        <taxon>Candidatus Alloenteromonas</taxon>
    </lineage>
</organism>
<evidence type="ECO:0008006" key="3">
    <source>
        <dbReference type="Google" id="ProtNLM"/>
    </source>
</evidence>
<evidence type="ECO:0000313" key="1">
    <source>
        <dbReference type="EMBL" id="HIU45227.1"/>
    </source>
</evidence>
<protein>
    <recommendedName>
        <fullName evidence="3">Glycosyltransferase</fullName>
    </recommendedName>
</protein>
<accession>A0A9D1LNQ6</accession>
<dbReference type="Proteomes" id="UP000824070">
    <property type="component" value="Unassembled WGS sequence"/>
</dbReference>
<comment type="caution">
    <text evidence="1">The sequence shown here is derived from an EMBL/GenBank/DDBJ whole genome shotgun (WGS) entry which is preliminary data.</text>
</comment>
<dbReference type="Gene3D" id="3.40.50.2000">
    <property type="entry name" value="Glycogen Phosphorylase B"/>
    <property type="match status" value="1"/>
</dbReference>
<proteinExistence type="predicted"/>
<reference evidence="1" key="1">
    <citation type="submission" date="2020-10" db="EMBL/GenBank/DDBJ databases">
        <authorList>
            <person name="Gilroy R."/>
        </authorList>
    </citation>
    <scope>NUCLEOTIDE SEQUENCE</scope>
    <source>
        <strain evidence="1">ChiGjej1B1-22543</strain>
    </source>
</reference>
<dbReference type="SUPFAM" id="SSF53756">
    <property type="entry name" value="UDP-Glycosyltransferase/glycogen phosphorylase"/>
    <property type="match status" value="1"/>
</dbReference>
<sequence>MRIAYLSNAKPKNLLTEKDNPAGQNFHFALASSLSRYADVTMLTQSLPFGEVRRVNESLSFLGIRQNGNFLVRAWHTRSLLREYDGVVFDTLSLFCCYAASCLSNSVAVATDDPANLSDLSKQYRSLSIRLSRKAGGFYALTNELMRLYNPKGKKGVVVPGIAYEVTTRDIERRPYLYFGGALFERYGVDSLLSTYLEFRPDYDLLISGHGKMESQLERYRDAQEGIIYLGNIPQSEHCSYVKCSALSINPRPFDERLDPYCVPSKVIEYLEFAPYFASTRSTPLDEEIYRCGNLLVPESGDPTGLRRFYKDHLDSSGKLINLNKNPAKGGLIDRISPENVGKAILSLLR</sequence>
<dbReference type="AlphaFoldDB" id="A0A9D1LNQ6"/>
<name>A0A9D1LNQ6_9FIRM</name>